<dbReference type="PANTHER" id="PTHR37162">
    <property type="entry name" value="HAT FAMILY DIMERISATION DOMAINCONTAINING PROTEIN-RELATED"/>
    <property type="match status" value="1"/>
</dbReference>
<dbReference type="PANTHER" id="PTHR37162:SF10">
    <property type="entry name" value="DUF4371 DOMAIN-CONTAINING PROTEIN"/>
    <property type="match status" value="1"/>
</dbReference>
<evidence type="ECO:0000313" key="1">
    <source>
        <dbReference type="EMBL" id="KAL0902496.1"/>
    </source>
</evidence>
<accession>A0ABR3IN69</accession>
<dbReference type="InterPro" id="IPR012337">
    <property type="entry name" value="RNaseH-like_sf"/>
</dbReference>
<evidence type="ECO:0000313" key="2">
    <source>
        <dbReference type="Proteomes" id="UP001549920"/>
    </source>
</evidence>
<proteinExistence type="predicted"/>
<sequence>MSLTLTLPLLNSCGWNVSQYSNKNLTKCGCLSFISCDIVLCASDIIEHVNTQKHKINSKGQSNNSNITAFFDKIRPSPKETLIRAAEGAMAYHTVKHHMSFSSLDYTNLLNQEMFSESNTSKNMSSIVKNVLSPLLIAELKSDLTNVAFISVSTDASNHGSTKLFPIVIQYLDIQKNGITSKLLEIECTENKTSDTIVEIILKQLREHDLLSKCVAFSGDNCNTNFGGNSRAGTKNVFYKLKGQLNPNVVGVGCSAHVLHNAIHHGCDTLPIDVESIIMKIYNIFSIYTVRTEALKEFCAAGEL</sequence>
<name>A0ABR3IN69_LOXSC</name>
<keyword evidence="2" id="KW-1185">Reference proteome</keyword>
<dbReference type="EMBL" id="JBEUOH010000001">
    <property type="protein sequence ID" value="KAL0902496.1"/>
    <property type="molecule type" value="Genomic_DNA"/>
</dbReference>
<protein>
    <submittedName>
        <fullName evidence="1">Uncharacterized protein</fullName>
    </submittedName>
</protein>
<comment type="caution">
    <text evidence="1">The sequence shown here is derived from an EMBL/GenBank/DDBJ whole genome shotgun (WGS) entry which is preliminary data.</text>
</comment>
<dbReference type="Proteomes" id="UP001549920">
    <property type="component" value="Unassembled WGS sequence"/>
</dbReference>
<organism evidence="1 2">
    <name type="scientific">Loxostege sticticalis</name>
    <name type="common">Beet webworm moth</name>
    <dbReference type="NCBI Taxonomy" id="481309"/>
    <lineage>
        <taxon>Eukaryota</taxon>
        <taxon>Metazoa</taxon>
        <taxon>Ecdysozoa</taxon>
        <taxon>Arthropoda</taxon>
        <taxon>Hexapoda</taxon>
        <taxon>Insecta</taxon>
        <taxon>Pterygota</taxon>
        <taxon>Neoptera</taxon>
        <taxon>Endopterygota</taxon>
        <taxon>Lepidoptera</taxon>
        <taxon>Glossata</taxon>
        <taxon>Ditrysia</taxon>
        <taxon>Pyraloidea</taxon>
        <taxon>Crambidae</taxon>
        <taxon>Pyraustinae</taxon>
        <taxon>Loxostege</taxon>
    </lineage>
</organism>
<gene>
    <name evidence="1" type="ORF">ABMA27_000350</name>
</gene>
<reference evidence="1 2" key="1">
    <citation type="submission" date="2024-06" db="EMBL/GenBank/DDBJ databases">
        <title>A chromosome-level genome assembly of beet webworm, Loxostege sticticalis.</title>
        <authorList>
            <person name="Zhang Y."/>
        </authorList>
    </citation>
    <scope>NUCLEOTIDE SEQUENCE [LARGE SCALE GENOMIC DNA]</scope>
    <source>
        <strain evidence="1">AQ026</strain>
        <tissue evidence="1">Whole body</tissue>
    </source>
</reference>
<dbReference type="SUPFAM" id="SSF53098">
    <property type="entry name" value="Ribonuclease H-like"/>
    <property type="match status" value="1"/>
</dbReference>